<evidence type="ECO:0000256" key="2">
    <source>
        <dbReference type="ARBA" id="ARBA00022448"/>
    </source>
</evidence>
<dbReference type="EMBL" id="BMZS01000005">
    <property type="protein sequence ID" value="GHD51983.1"/>
    <property type="molecule type" value="Genomic_DNA"/>
</dbReference>
<dbReference type="Pfam" id="PF04143">
    <property type="entry name" value="Sulf_transp"/>
    <property type="match status" value="1"/>
</dbReference>
<feature type="transmembrane region" description="Helical" evidence="9">
    <location>
        <begin position="230"/>
        <end position="251"/>
    </location>
</feature>
<keyword evidence="7 9" id="KW-0472">Membrane</keyword>
<dbReference type="GO" id="GO:0005886">
    <property type="term" value="C:plasma membrane"/>
    <property type="evidence" value="ECO:0007669"/>
    <property type="project" value="UniProtKB-SubCell"/>
</dbReference>
<keyword evidence="3" id="KW-1003">Cell membrane</keyword>
<keyword evidence="2" id="KW-0813">Transport</keyword>
<keyword evidence="6 9" id="KW-1133">Transmembrane helix</keyword>
<comment type="similarity">
    <text evidence="8">Belongs to the TsuA/YedE (TC 9.B.102) family.</text>
</comment>
<reference evidence="10" key="2">
    <citation type="submission" date="2020-09" db="EMBL/GenBank/DDBJ databases">
        <authorList>
            <person name="Sun Q."/>
            <person name="Kim S."/>
        </authorList>
    </citation>
    <scope>NUCLEOTIDE SEQUENCE</scope>
    <source>
        <strain evidence="10">KCTC 42651</strain>
    </source>
</reference>
<evidence type="ECO:0000256" key="8">
    <source>
        <dbReference type="ARBA" id="ARBA00035655"/>
    </source>
</evidence>
<dbReference type="AlphaFoldDB" id="A0A919CR60"/>
<gene>
    <name evidence="10" type="ORF">GCM10017083_27030</name>
</gene>
<keyword evidence="4" id="KW-0997">Cell inner membrane</keyword>
<feature type="transmembrane region" description="Helical" evidence="9">
    <location>
        <begin position="296"/>
        <end position="318"/>
    </location>
</feature>
<sequence length="395" mass="40467">MSTTATVPPVALPAVQRPALAAAGVVALTLGAALWTDSPLLAAVLAVGIGLGIALYHAAFGFTAAYRRAILDKELSGVVAQAVMLVVASILFAPMLAAGEAFGHGVGGAVAPVGIAMLTGAFVFGIGMQLGGACASGTLFTSGGGSPRMLVVLVFFCAGSWWGTLDLPWWRSLPTLPPVSLGHSIGWVPAVLAQAAVLALIVRVLYLFGGRVRRPLWWDGRFSASALLRGPWPLLLGALALAVLNAVTLALTGSPWGITWGFTLWGAKTAAALGWDPASSAFWSADWTRAALGQSILASTTSVSNLGILLGAAIAAALAGSFRPVWRVGLRPLAAAVLGGLLMGYGARLAYGCNIGAFFSGVASTSLHGWAWIVMALLGTVVGVRLRPWFHLANP</sequence>
<feature type="transmembrane region" description="Helical" evidence="9">
    <location>
        <begin position="109"/>
        <end position="128"/>
    </location>
</feature>
<feature type="transmembrane region" description="Helical" evidence="9">
    <location>
        <begin position="185"/>
        <end position="209"/>
    </location>
</feature>
<comment type="caution">
    <text evidence="10">The sequence shown here is derived from an EMBL/GenBank/DDBJ whole genome shotgun (WGS) entry which is preliminary data.</text>
</comment>
<evidence type="ECO:0000313" key="10">
    <source>
        <dbReference type="EMBL" id="GHD51983.1"/>
    </source>
</evidence>
<comment type="subcellular location">
    <subcellularLocation>
        <location evidence="1">Cell inner membrane</location>
        <topology evidence="1">Multi-pass membrane protein</topology>
    </subcellularLocation>
</comment>
<dbReference type="PANTHER" id="PTHR30574:SF1">
    <property type="entry name" value="SULPHUR TRANSPORT DOMAIN-CONTAINING PROTEIN"/>
    <property type="match status" value="1"/>
</dbReference>
<dbReference type="InterPro" id="IPR007272">
    <property type="entry name" value="Sulf_transp_TsuA/YedE"/>
</dbReference>
<feature type="transmembrane region" description="Helical" evidence="9">
    <location>
        <begin position="330"/>
        <end position="347"/>
    </location>
</feature>
<organism evidence="10 11">
    <name type="scientific">Thalassobaculum fulvum</name>
    <dbReference type="NCBI Taxonomy" id="1633335"/>
    <lineage>
        <taxon>Bacteria</taxon>
        <taxon>Pseudomonadati</taxon>
        <taxon>Pseudomonadota</taxon>
        <taxon>Alphaproteobacteria</taxon>
        <taxon>Rhodospirillales</taxon>
        <taxon>Thalassobaculaceae</taxon>
        <taxon>Thalassobaculum</taxon>
    </lineage>
</organism>
<evidence type="ECO:0000256" key="4">
    <source>
        <dbReference type="ARBA" id="ARBA00022519"/>
    </source>
</evidence>
<dbReference type="PANTHER" id="PTHR30574">
    <property type="entry name" value="INNER MEMBRANE PROTEIN YEDE"/>
    <property type="match status" value="1"/>
</dbReference>
<accession>A0A919CR60</accession>
<feature type="transmembrane region" description="Helical" evidence="9">
    <location>
        <begin position="78"/>
        <end position="97"/>
    </location>
</feature>
<evidence type="ECO:0000256" key="6">
    <source>
        <dbReference type="ARBA" id="ARBA00022989"/>
    </source>
</evidence>
<evidence type="ECO:0000256" key="1">
    <source>
        <dbReference type="ARBA" id="ARBA00004429"/>
    </source>
</evidence>
<dbReference type="Proteomes" id="UP000630353">
    <property type="component" value="Unassembled WGS sequence"/>
</dbReference>
<feature type="transmembrane region" description="Helical" evidence="9">
    <location>
        <begin position="367"/>
        <end position="386"/>
    </location>
</feature>
<feature type="transmembrane region" description="Helical" evidence="9">
    <location>
        <begin position="39"/>
        <end position="66"/>
    </location>
</feature>
<evidence type="ECO:0000256" key="3">
    <source>
        <dbReference type="ARBA" id="ARBA00022475"/>
    </source>
</evidence>
<evidence type="ECO:0000313" key="11">
    <source>
        <dbReference type="Proteomes" id="UP000630353"/>
    </source>
</evidence>
<evidence type="ECO:0000256" key="9">
    <source>
        <dbReference type="SAM" id="Phobius"/>
    </source>
</evidence>
<protein>
    <submittedName>
        <fullName evidence="10">Membrane protein</fullName>
    </submittedName>
</protein>
<feature type="transmembrane region" description="Helical" evidence="9">
    <location>
        <begin position="149"/>
        <end position="165"/>
    </location>
</feature>
<reference evidence="10" key="1">
    <citation type="journal article" date="2014" name="Int. J. Syst. Evol. Microbiol.">
        <title>Complete genome sequence of Corynebacterium casei LMG S-19264T (=DSM 44701T), isolated from a smear-ripened cheese.</title>
        <authorList>
            <consortium name="US DOE Joint Genome Institute (JGI-PGF)"/>
            <person name="Walter F."/>
            <person name="Albersmeier A."/>
            <person name="Kalinowski J."/>
            <person name="Ruckert C."/>
        </authorList>
    </citation>
    <scope>NUCLEOTIDE SEQUENCE</scope>
    <source>
        <strain evidence="10">KCTC 42651</strain>
    </source>
</reference>
<name>A0A919CR60_9PROT</name>
<keyword evidence="5 9" id="KW-0812">Transmembrane</keyword>
<keyword evidence="11" id="KW-1185">Reference proteome</keyword>
<evidence type="ECO:0000256" key="7">
    <source>
        <dbReference type="ARBA" id="ARBA00023136"/>
    </source>
</evidence>
<dbReference type="RefSeq" id="WP_189990386.1">
    <property type="nucleotide sequence ID" value="NZ_BMZS01000005.1"/>
</dbReference>
<evidence type="ECO:0000256" key="5">
    <source>
        <dbReference type="ARBA" id="ARBA00022692"/>
    </source>
</evidence>
<proteinExistence type="inferred from homology"/>